<keyword evidence="3" id="KW-1185">Reference proteome</keyword>
<name>A0A8H7W9A3_9HELO</name>
<evidence type="ECO:0000313" key="2">
    <source>
        <dbReference type="EMBL" id="KAG4417208.1"/>
    </source>
</evidence>
<gene>
    <name evidence="2" type="ORF">IFR04_009657</name>
</gene>
<dbReference type="OrthoDB" id="3545725at2759"/>
<feature type="compositionally biased region" description="Pro residues" evidence="1">
    <location>
        <begin position="44"/>
        <end position="55"/>
    </location>
</feature>
<feature type="region of interest" description="Disordered" evidence="1">
    <location>
        <begin position="15"/>
        <end position="62"/>
    </location>
</feature>
<proteinExistence type="predicted"/>
<organism evidence="2 3">
    <name type="scientific">Cadophora malorum</name>
    <dbReference type="NCBI Taxonomy" id="108018"/>
    <lineage>
        <taxon>Eukaryota</taxon>
        <taxon>Fungi</taxon>
        <taxon>Dikarya</taxon>
        <taxon>Ascomycota</taxon>
        <taxon>Pezizomycotina</taxon>
        <taxon>Leotiomycetes</taxon>
        <taxon>Helotiales</taxon>
        <taxon>Ploettnerulaceae</taxon>
        <taxon>Cadophora</taxon>
    </lineage>
</organism>
<evidence type="ECO:0000256" key="1">
    <source>
        <dbReference type="SAM" id="MobiDB-lite"/>
    </source>
</evidence>
<dbReference type="EMBL" id="JAFJYH010000161">
    <property type="protein sequence ID" value="KAG4417208.1"/>
    <property type="molecule type" value="Genomic_DNA"/>
</dbReference>
<reference evidence="2" key="1">
    <citation type="submission" date="2021-02" db="EMBL/GenBank/DDBJ databases">
        <title>Genome sequence Cadophora malorum strain M34.</title>
        <authorList>
            <person name="Stefanovic E."/>
            <person name="Vu D."/>
            <person name="Scully C."/>
            <person name="Dijksterhuis J."/>
            <person name="Roader J."/>
            <person name="Houbraken J."/>
        </authorList>
    </citation>
    <scope>NUCLEOTIDE SEQUENCE</scope>
    <source>
        <strain evidence="2">M34</strain>
    </source>
</reference>
<evidence type="ECO:0000313" key="3">
    <source>
        <dbReference type="Proteomes" id="UP000664132"/>
    </source>
</evidence>
<accession>A0A8H7W9A3</accession>
<sequence length="174" mass="19403">MSPYTFFKCLVASKKSSTPLPQQGKEVATQTTTPTPAPLSEAPSPIPRNASPPRPRITASSTPQWTWTNAQCKAWLYEICVIQLGYSSENAEAMCNRFMGFGPTLYAMERMEWEALLGRYNGMGVYRTLLGLRYQAGAVPVNIEMPLEAVKHVSGGAEGKDDRKLKRRSWRKKS</sequence>
<protein>
    <submittedName>
        <fullName evidence="2">Uncharacterized protein</fullName>
    </submittedName>
</protein>
<dbReference type="Proteomes" id="UP000664132">
    <property type="component" value="Unassembled WGS sequence"/>
</dbReference>
<dbReference type="AlphaFoldDB" id="A0A8H7W9A3"/>
<comment type="caution">
    <text evidence="2">The sequence shown here is derived from an EMBL/GenBank/DDBJ whole genome shotgun (WGS) entry which is preliminary data.</text>
</comment>